<keyword evidence="3 7" id="KW-0963">Cytoplasm</keyword>
<dbReference type="Gene3D" id="3.90.226.10">
    <property type="entry name" value="2-enoyl-CoA Hydratase, Chain A, domain 1"/>
    <property type="match status" value="1"/>
</dbReference>
<comment type="subcellular location">
    <subcellularLocation>
        <location evidence="1 7">Cytoplasm</location>
    </subcellularLocation>
</comment>
<dbReference type="SUPFAM" id="SSF82171">
    <property type="entry name" value="DPP6 N-terminal domain-like"/>
    <property type="match status" value="1"/>
</dbReference>
<dbReference type="Gene3D" id="2.120.10.60">
    <property type="entry name" value="Tricorn protease N-terminal domain"/>
    <property type="match status" value="1"/>
</dbReference>
<dbReference type="EMBL" id="FZOQ01000023">
    <property type="protein sequence ID" value="SNT07560.1"/>
    <property type="molecule type" value="Genomic_DNA"/>
</dbReference>
<dbReference type="InterPro" id="IPR036034">
    <property type="entry name" value="PDZ_sf"/>
</dbReference>
<keyword evidence="14" id="KW-1185">Reference proteome</keyword>
<gene>
    <name evidence="13" type="ORF">SAMN06296052_1239</name>
</gene>
<keyword evidence="6 7" id="KW-0720">Serine protease</keyword>
<feature type="active site" description="Charge relay system" evidence="8">
    <location>
        <position position="744"/>
    </location>
</feature>
<dbReference type="PANTHER" id="PTHR43253:SF1">
    <property type="entry name" value="TRICORN PROTEASE HOMOLOG 2-RELATED"/>
    <property type="match status" value="1"/>
</dbReference>
<keyword evidence="5 7" id="KW-0378">Hydrolase</keyword>
<dbReference type="SMART" id="SM00245">
    <property type="entry name" value="TSPc"/>
    <property type="match status" value="1"/>
</dbReference>
<dbReference type="InterPro" id="IPR012393">
    <property type="entry name" value="Tricorn_protease"/>
</dbReference>
<reference evidence="14" key="1">
    <citation type="submission" date="2017-06" db="EMBL/GenBank/DDBJ databases">
        <authorList>
            <person name="Varghese N."/>
            <person name="Submissions S."/>
        </authorList>
    </citation>
    <scope>NUCLEOTIDE SEQUENCE [LARGE SCALE GENOMIC DNA]</scope>
    <source>
        <strain evidence="14">NKM1</strain>
    </source>
</reference>
<accession>A0A239JP15</accession>
<evidence type="ECO:0000256" key="1">
    <source>
        <dbReference type="ARBA" id="ARBA00004496"/>
    </source>
</evidence>
<feature type="active site" description="Nucleophile" evidence="8">
    <location>
        <position position="961"/>
    </location>
</feature>
<evidence type="ECO:0000313" key="13">
    <source>
        <dbReference type="EMBL" id="SNT07560.1"/>
    </source>
</evidence>
<dbReference type="Gene3D" id="2.30.42.10">
    <property type="match status" value="1"/>
</dbReference>
<evidence type="ECO:0000256" key="5">
    <source>
        <dbReference type="ARBA" id="ARBA00022801"/>
    </source>
</evidence>
<dbReference type="RefSeq" id="WP_089320991.1">
    <property type="nucleotide sequence ID" value="NZ_FZOQ01000023.1"/>
</dbReference>
<evidence type="ECO:0000256" key="6">
    <source>
        <dbReference type="ARBA" id="ARBA00022825"/>
    </source>
</evidence>
<dbReference type="Pfam" id="PF26549">
    <property type="entry name" value="Tricorn_N"/>
    <property type="match status" value="1"/>
</dbReference>
<sequence length="1057" mass="121148">MNKKILLSLLLGAGSSFAFAQQQEVYFATNPSISPDAKTIVFGYEGDLWQVSSHGGTATRLTGMEGNESRPRISPDGKWIAFTSSQYGNEDVYVMPVGGGEIKQLTYHEGADQVESWGWDSKTIYFTSDRYNRYSSYKLSREGGTPARLFPHYFHTVHNVVEHPSSGEVFFDESWESKLFIQRKGYKGAYNPDVQSYNQKTQEYKRYTDYNGKDFWVTLDSKGNMYFVSDEANGEYNLYTFKNGRKTQLTSFDTSIKWPSVSANGEKIVFEKDYQLYVYDVASGKAQKVQVNTLHNNTLEKEQGFNVAGNITNFDVSPDNKKMAFVSRGRLFVSDTKGKFVKELATRPGESVREVKWLADNKRVIYSQTENGYYNWFVQAADGSSPEKQLTSERHNNRNLVLNKDRSQGVYYSGRKGVKHIDLKALKTKTLVEDEIWAMYNSSPSFSPDGQYVLFTAYRNFEEDIFVHHLSSGKTYNLTNTGVTETEPAWSPDGKYIYFVSDRTSPSYPYGMQDPDLYRIALSKIEKPYRSDKYSELFKEEPKTEEKDDKKKKDKKDQKEEAKPQVLVTLDMEGLQNRWERVAENFGNQSNPVLLQKDDKTILLFTSTHVDGKDNIWKLTTSPFEEPKTEKIAGAEAGSIHLSSADKDHYLLLKGNIHTLNLEGNKTEKVEINHSFRKNLKEEFNQMFYEIWAGVEENFYDEDFHNVDWEKKKETYARLLPYINNRTDLRVLLNDMLGELNSSHMGFSSSGEEEKAYYKTRSLATGLLFEEDKPYQVKAVVHKGALDVKDKHVQPGDLLVKVNGQAVDQGQNREYYFVMPSLQEEASLTFARSGREFTVKVHPQSYGSQRENLYDEWVEANQQYVDEASGKKIAYVHMKNMGAEALEQFLIEMTTEGYQRDALILDLRYNTGGNVHDDVLQFLSQKPYLQWKYRGGALTSQPNFTPAAGQMVLLMNEQTLSDGEMTATGFKELGLGKIIGTDTYRWIIFTSGKQLVDGSFYRLPAWGCYTLDGKNIEKEGVMPDIFVENTFKDRLENKDPQLERAVQEIMSTQQTRK</sequence>
<dbReference type="Pfam" id="PF14684">
    <property type="entry name" value="Tricorn_C1"/>
    <property type="match status" value="1"/>
</dbReference>
<dbReference type="EC" id="3.4.21.-" evidence="7"/>
<dbReference type="OrthoDB" id="9815657at2"/>
<dbReference type="CDD" id="cd07562">
    <property type="entry name" value="Peptidase_S41_TRI"/>
    <property type="match status" value="1"/>
</dbReference>
<dbReference type="GO" id="GO:0005737">
    <property type="term" value="C:cytoplasm"/>
    <property type="evidence" value="ECO:0007669"/>
    <property type="project" value="UniProtKB-SubCell"/>
</dbReference>
<dbReference type="SUPFAM" id="SSF69304">
    <property type="entry name" value="Tricorn protease N-terminal domain"/>
    <property type="match status" value="1"/>
</dbReference>
<dbReference type="Proteomes" id="UP000198432">
    <property type="component" value="Unassembled WGS sequence"/>
</dbReference>
<feature type="site" description="Transition state stabilizer; via amide nitrogen" evidence="9">
    <location>
        <position position="962"/>
    </location>
</feature>
<dbReference type="GO" id="GO:0006508">
    <property type="term" value="P:proteolysis"/>
    <property type="evidence" value="ECO:0007669"/>
    <property type="project" value="UniProtKB-UniRule"/>
</dbReference>
<feature type="active site" description="Charge relay system" evidence="8">
    <location>
        <position position="1017"/>
    </location>
</feature>
<dbReference type="PANTHER" id="PTHR43253">
    <property type="entry name" value="TRICORN PROTEASE HOMOLOG 2-RELATED"/>
    <property type="match status" value="1"/>
</dbReference>
<dbReference type="Pfam" id="PF03572">
    <property type="entry name" value="Peptidase_S41"/>
    <property type="match status" value="1"/>
</dbReference>
<feature type="domain" description="Tail specific protease" evidence="12">
    <location>
        <begin position="834"/>
        <end position="1028"/>
    </location>
</feature>
<evidence type="ECO:0000256" key="7">
    <source>
        <dbReference type="PIRNR" id="PIRNR036421"/>
    </source>
</evidence>
<feature type="signal peptide" evidence="11">
    <location>
        <begin position="1"/>
        <end position="20"/>
    </location>
</feature>
<dbReference type="SUPFAM" id="SSF52096">
    <property type="entry name" value="ClpP/crotonase"/>
    <property type="match status" value="1"/>
</dbReference>
<comment type="similarity">
    <text evidence="2 7">Belongs to the peptidase S41B family.</text>
</comment>
<proteinExistence type="inferred from homology"/>
<dbReference type="SUPFAM" id="SSF50156">
    <property type="entry name" value="PDZ domain-like"/>
    <property type="match status" value="1"/>
</dbReference>
<evidence type="ECO:0000256" key="8">
    <source>
        <dbReference type="PIRSR" id="PIRSR036421-1"/>
    </source>
</evidence>
<keyword evidence="11" id="KW-0732">Signal</keyword>
<dbReference type="GO" id="GO:0008236">
    <property type="term" value="F:serine-type peptidase activity"/>
    <property type="evidence" value="ECO:0007669"/>
    <property type="project" value="UniProtKB-UniRule"/>
</dbReference>
<name>A0A239JP15_9BACT</name>
<evidence type="ECO:0000256" key="2">
    <source>
        <dbReference type="ARBA" id="ARBA00008524"/>
    </source>
</evidence>
<dbReference type="AlphaFoldDB" id="A0A239JP15"/>
<dbReference type="Gene3D" id="3.30.750.44">
    <property type="match status" value="1"/>
</dbReference>
<evidence type="ECO:0000313" key="14">
    <source>
        <dbReference type="Proteomes" id="UP000198432"/>
    </source>
</evidence>
<dbReference type="Pfam" id="PF26550">
    <property type="entry name" value="Tricorn_2nd"/>
    <property type="match status" value="1"/>
</dbReference>
<evidence type="ECO:0000256" key="9">
    <source>
        <dbReference type="PIRSR" id="PIRSR036421-3"/>
    </source>
</evidence>
<keyword evidence="4 7" id="KW-0645">Protease</keyword>
<dbReference type="Gene3D" id="2.120.10.30">
    <property type="entry name" value="TolB, C-terminal domain"/>
    <property type="match status" value="2"/>
</dbReference>
<evidence type="ECO:0000256" key="4">
    <source>
        <dbReference type="ARBA" id="ARBA00022670"/>
    </source>
</evidence>
<dbReference type="InterPro" id="IPR011042">
    <property type="entry name" value="6-blade_b-propeller_TolB-like"/>
</dbReference>
<evidence type="ECO:0000256" key="3">
    <source>
        <dbReference type="ARBA" id="ARBA00022490"/>
    </source>
</evidence>
<comment type="function">
    <text evidence="7">Degrades oligopeptides.</text>
</comment>
<organism evidence="13 14">
    <name type="scientific">Pontibacter ummariensis</name>
    <dbReference type="NCBI Taxonomy" id="1610492"/>
    <lineage>
        <taxon>Bacteria</taxon>
        <taxon>Pseudomonadati</taxon>
        <taxon>Bacteroidota</taxon>
        <taxon>Cytophagia</taxon>
        <taxon>Cytophagales</taxon>
        <taxon>Hymenobacteraceae</taxon>
        <taxon>Pontibacter</taxon>
    </lineage>
</organism>
<feature type="region of interest" description="Disordered" evidence="10">
    <location>
        <begin position="536"/>
        <end position="563"/>
    </location>
</feature>
<protein>
    <recommendedName>
        <fullName evidence="7">Tricorn protease homolog</fullName>
        <ecNumber evidence="7">3.4.21.-</ecNumber>
    </recommendedName>
</protein>
<dbReference type="PIRSF" id="PIRSF036421">
    <property type="entry name" value="Tricorn_protease"/>
    <property type="match status" value="1"/>
</dbReference>
<evidence type="ECO:0000256" key="11">
    <source>
        <dbReference type="SAM" id="SignalP"/>
    </source>
</evidence>
<dbReference type="InterPro" id="IPR005151">
    <property type="entry name" value="Tail-specific_protease"/>
</dbReference>
<evidence type="ECO:0000256" key="10">
    <source>
        <dbReference type="SAM" id="MobiDB-lite"/>
    </source>
</evidence>
<dbReference type="InterPro" id="IPR029045">
    <property type="entry name" value="ClpP/crotonase-like_dom_sf"/>
</dbReference>
<evidence type="ECO:0000259" key="12">
    <source>
        <dbReference type="SMART" id="SM00245"/>
    </source>
</evidence>
<feature type="chain" id="PRO_5013099721" description="Tricorn protease homolog" evidence="11">
    <location>
        <begin position="21"/>
        <end position="1057"/>
    </location>
</feature>
<dbReference type="InterPro" id="IPR028204">
    <property type="entry name" value="Tricorn_C1"/>
</dbReference>